<dbReference type="EMBL" id="JBAHYK010000947">
    <property type="protein sequence ID" value="KAL0570376.1"/>
    <property type="molecule type" value="Genomic_DNA"/>
</dbReference>
<sequence>MARTPRNHASSSTTTSRQPRERESVETEREENALLESYIVLANQLKTRLLHTQDEKNLLAQQHTQELSDAREAWERLQLRYERSKQVIRTVKKERDDLKESFEILLQKVEVCNNFSSWPFPRIQLSSVLPEARLETATTTPASTETSSNLYNASIISRLTHERDEARTERDLVIRESAAKFSMLEAQLALREAELLSLQNENELNRTIRSSRPTNTTLATSDNSNSQPPLSSDDAIRILQYNAAKNRTIQIDVRKLKKRLETAREKPLEAGPSVRRSSSPIPQISPRPEPTRVVDEFAREVQELASRIDSIQLERARQLTEIARERTETPEAKADNQRVPSPRSRSESPGHGSEPACDSCQRLIEEISRLKAQISELDPPLKTSCDSCEHLSKENARLQARVNELQQLFFPSQTTSPVPTPPPPSFPPQPPPASTSPRASSHSSPQPQPSISPPPDSPPASPQIGPSDPEADDDGERSMELATPVFPSTIVLPPSSRNSSASRSSRSLIPSTPPSAQSHDSHPSVRWESPSVSVLLSPFVSSESGSVDEIVDVVSPAAAGLLIDLDGEERGSDGGRLDVDDQDSQDLHRPSSSQFRLSELELDHERQWREREREAEEDGDENDLTATPSSYLRPPSPPSRARTPSLESVQDEGSIDDLRDMILELMPDLGREAHR</sequence>
<feature type="region of interest" description="Disordered" evidence="2">
    <location>
        <begin position="263"/>
        <end position="291"/>
    </location>
</feature>
<feature type="compositionally biased region" description="Pro residues" evidence="2">
    <location>
        <begin position="446"/>
        <end position="461"/>
    </location>
</feature>
<keyword evidence="1" id="KW-0175">Coiled coil</keyword>
<feature type="compositionally biased region" description="Low complexity" evidence="2">
    <location>
        <begin position="435"/>
        <end position="445"/>
    </location>
</feature>
<reference evidence="3 4" key="1">
    <citation type="submission" date="2024-02" db="EMBL/GenBank/DDBJ databases">
        <title>A draft genome for the cacao thread blight pathogen Marasmius crinis-equi.</title>
        <authorList>
            <person name="Cohen S.P."/>
            <person name="Baruah I.K."/>
            <person name="Amoako-Attah I."/>
            <person name="Bukari Y."/>
            <person name="Meinhardt L.W."/>
            <person name="Bailey B.A."/>
        </authorList>
    </citation>
    <scope>NUCLEOTIDE SEQUENCE [LARGE SCALE GENOMIC DNA]</scope>
    <source>
        <strain evidence="3 4">GH-76</strain>
    </source>
</reference>
<feature type="coiled-coil region" evidence="1">
    <location>
        <begin position="60"/>
        <end position="108"/>
    </location>
</feature>
<gene>
    <name evidence="3" type="ORF">V5O48_011591</name>
</gene>
<feature type="region of interest" description="Disordered" evidence="2">
    <location>
        <begin position="206"/>
        <end position="232"/>
    </location>
</feature>
<feature type="region of interest" description="Disordered" evidence="2">
    <location>
        <begin position="322"/>
        <end position="357"/>
    </location>
</feature>
<evidence type="ECO:0000313" key="3">
    <source>
        <dbReference type="EMBL" id="KAL0570376.1"/>
    </source>
</evidence>
<feature type="compositionally biased region" description="Pro residues" evidence="2">
    <location>
        <begin position="418"/>
        <end position="434"/>
    </location>
</feature>
<feature type="region of interest" description="Disordered" evidence="2">
    <location>
        <begin position="412"/>
        <end position="531"/>
    </location>
</feature>
<feature type="compositionally biased region" description="Low complexity" evidence="2">
    <location>
        <begin position="340"/>
        <end position="355"/>
    </location>
</feature>
<feature type="region of interest" description="Disordered" evidence="2">
    <location>
        <begin position="1"/>
        <end position="29"/>
    </location>
</feature>
<feature type="compositionally biased region" description="Polar residues" evidence="2">
    <location>
        <begin position="7"/>
        <end position="17"/>
    </location>
</feature>
<feature type="compositionally biased region" description="Low complexity" evidence="2">
    <location>
        <begin position="272"/>
        <end position="282"/>
    </location>
</feature>
<evidence type="ECO:0000256" key="1">
    <source>
        <dbReference type="SAM" id="Coils"/>
    </source>
</evidence>
<feature type="compositionally biased region" description="Low complexity" evidence="2">
    <location>
        <begin position="628"/>
        <end position="645"/>
    </location>
</feature>
<proteinExistence type="predicted"/>
<accession>A0ABR3F5J4</accession>
<feature type="compositionally biased region" description="Polar residues" evidence="2">
    <location>
        <begin position="207"/>
        <end position="230"/>
    </location>
</feature>
<feature type="compositionally biased region" description="Basic and acidic residues" evidence="2">
    <location>
        <begin position="322"/>
        <end position="336"/>
    </location>
</feature>
<evidence type="ECO:0000256" key="2">
    <source>
        <dbReference type="SAM" id="MobiDB-lite"/>
    </source>
</evidence>
<keyword evidence="4" id="KW-1185">Reference proteome</keyword>
<comment type="caution">
    <text evidence="3">The sequence shown here is derived from an EMBL/GenBank/DDBJ whole genome shotgun (WGS) entry which is preliminary data.</text>
</comment>
<evidence type="ECO:0000313" key="4">
    <source>
        <dbReference type="Proteomes" id="UP001465976"/>
    </source>
</evidence>
<feature type="compositionally biased region" description="Basic and acidic residues" evidence="2">
    <location>
        <begin position="598"/>
        <end position="614"/>
    </location>
</feature>
<organism evidence="3 4">
    <name type="scientific">Marasmius crinis-equi</name>
    <dbReference type="NCBI Taxonomy" id="585013"/>
    <lineage>
        <taxon>Eukaryota</taxon>
        <taxon>Fungi</taxon>
        <taxon>Dikarya</taxon>
        <taxon>Basidiomycota</taxon>
        <taxon>Agaricomycotina</taxon>
        <taxon>Agaricomycetes</taxon>
        <taxon>Agaricomycetidae</taxon>
        <taxon>Agaricales</taxon>
        <taxon>Marasmiineae</taxon>
        <taxon>Marasmiaceae</taxon>
        <taxon>Marasmius</taxon>
    </lineage>
</organism>
<name>A0ABR3F5J4_9AGAR</name>
<feature type="compositionally biased region" description="Low complexity" evidence="2">
    <location>
        <begin position="493"/>
        <end position="510"/>
    </location>
</feature>
<feature type="coiled-coil region" evidence="1">
    <location>
        <begin position="156"/>
        <end position="201"/>
    </location>
</feature>
<protein>
    <submittedName>
        <fullName evidence="3">Uncharacterized protein</fullName>
    </submittedName>
</protein>
<feature type="compositionally biased region" description="Basic and acidic residues" evidence="2">
    <location>
        <begin position="568"/>
        <end position="589"/>
    </location>
</feature>
<feature type="compositionally biased region" description="Basic and acidic residues" evidence="2">
    <location>
        <begin position="18"/>
        <end position="29"/>
    </location>
</feature>
<feature type="region of interest" description="Disordered" evidence="2">
    <location>
        <begin position="565"/>
        <end position="655"/>
    </location>
</feature>
<dbReference type="Proteomes" id="UP001465976">
    <property type="component" value="Unassembled WGS sequence"/>
</dbReference>